<dbReference type="Gene3D" id="3.40.50.1220">
    <property type="entry name" value="TPP-binding domain"/>
    <property type="match status" value="1"/>
</dbReference>
<dbReference type="Gene3D" id="3.40.50.620">
    <property type="entry name" value="HUPs"/>
    <property type="match status" value="1"/>
</dbReference>
<dbReference type="SUPFAM" id="SSF52467">
    <property type="entry name" value="DHS-like NAD/FAD-binding domain"/>
    <property type="match status" value="1"/>
</dbReference>
<accession>A0A6J4S7J3</accession>
<evidence type="ECO:0000256" key="8">
    <source>
        <dbReference type="PIRSR" id="PIRSR000089-1"/>
    </source>
</evidence>
<feature type="binding site" evidence="8">
    <location>
        <position position="291"/>
    </location>
    <ligand>
        <name>FAD</name>
        <dbReference type="ChEBI" id="CHEBI:57692"/>
    </ligand>
</feature>
<dbReference type="SUPFAM" id="SSF52402">
    <property type="entry name" value="Adenine nucleotide alpha hydrolases-like"/>
    <property type="match status" value="1"/>
</dbReference>
<dbReference type="InterPro" id="IPR014730">
    <property type="entry name" value="ETF_a/b_N"/>
</dbReference>
<keyword evidence="5 8" id="KW-0274">FAD</keyword>
<gene>
    <name evidence="10" type="ORF">AVDCRST_MAG38-2688</name>
</gene>
<evidence type="ECO:0000259" key="9">
    <source>
        <dbReference type="SMART" id="SM00893"/>
    </source>
</evidence>
<dbReference type="InterPro" id="IPR018206">
    <property type="entry name" value="ETF_asu_C_CS"/>
</dbReference>
<feature type="binding site" evidence="8">
    <location>
        <position position="214"/>
    </location>
    <ligand>
        <name>FAD</name>
        <dbReference type="ChEBI" id="CHEBI:57692"/>
    </ligand>
</feature>
<reference evidence="10" key="1">
    <citation type="submission" date="2020-02" db="EMBL/GenBank/DDBJ databases">
        <authorList>
            <person name="Meier V. D."/>
        </authorList>
    </citation>
    <scope>NUCLEOTIDE SEQUENCE</scope>
    <source>
        <strain evidence="10">AVDCRST_MAG38</strain>
    </source>
</reference>
<dbReference type="GO" id="GO:0050660">
    <property type="term" value="F:flavin adenine dinucleotide binding"/>
    <property type="evidence" value="ECO:0007669"/>
    <property type="project" value="InterPro"/>
</dbReference>
<dbReference type="PIRSF" id="PIRSF000089">
    <property type="entry name" value="Electra_flavoP_a"/>
    <property type="match status" value="1"/>
</dbReference>
<dbReference type="EMBL" id="CADCVJ010000222">
    <property type="protein sequence ID" value="CAA9491765.1"/>
    <property type="molecule type" value="Genomic_DNA"/>
</dbReference>
<comment type="similarity">
    <text evidence="1">Belongs to the ETF alpha-subunit/FixB family.</text>
</comment>
<feature type="binding site" evidence="8">
    <location>
        <begin position="253"/>
        <end position="257"/>
    </location>
    <ligand>
        <name>FAD</name>
        <dbReference type="ChEBI" id="CHEBI:57692"/>
    </ligand>
</feature>
<evidence type="ECO:0000256" key="5">
    <source>
        <dbReference type="ARBA" id="ARBA00022827"/>
    </source>
</evidence>
<dbReference type="SMART" id="SM00893">
    <property type="entry name" value="ETF"/>
    <property type="match status" value="1"/>
</dbReference>
<dbReference type="AlphaFoldDB" id="A0A6J4S7J3"/>
<feature type="binding site" evidence="8">
    <location>
        <begin position="270"/>
        <end position="277"/>
    </location>
    <ligand>
        <name>FAD</name>
        <dbReference type="ChEBI" id="CHEBI:57692"/>
    </ligand>
</feature>
<comment type="cofactor">
    <cofactor evidence="8">
        <name>FAD</name>
        <dbReference type="ChEBI" id="CHEBI:57692"/>
    </cofactor>
    <text evidence="8">Binds 1 FAD per dimer.</text>
</comment>
<dbReference type="GO" id="GO:0033539">
    <property type="term" value="P:fatty acid beta-oxidation using acyl-CoA dehydrogenase"/>
    <property type="evidence" value="ECO:0007669"/>
    <property type="project" value="TreeGrafter"/>
</dbReference>
<evidence type="ECO:0000256" key="7">
    <source>
        <dbReference type="ARBA" id="ARBA00025649"/>
    </source>
</evidence>
<evidence type="ECO:0000256" key="2">
    <source>
        <dbReference type="ARBA" id="ARBA00011355"/>
    </source>
</evidence>
<dbReference type="PROSITE" id="PS00696">
    <property type="entry name" value="ETF_ALPHA"/>
    <property type="match status" value="1"/>
</dbReference>
<dbReference type="InterPro" id="IPR029035">
    <property type="entry name" value="DHS-like_NAD/FAD-binding_dom"/>
</dbReference>
<comment type="subunit">
    <text evidence="2">Heterodimer of an alpha and a beta subunit.</text>
</comment>
<evidence type="ECO:0000256" key="3">
    <source>
        <dbReference type="ARBA" id="ARBA00022448"/>
    </source>
</evidence>
<dbReference type="InterPro" id="IPR001308">
    <property type="entry name" value="ETF_a/FixB"/>
</dbReference>
<proteinExistence type="inferred from homology"/>
<dbReference type="GO" id="GO:0009055">
    <property type="term" value="F:electron transfer activity"/>
    <property type="evidence" value="ECO:0007669"/>
    <property type="project" value="InterPro"/>
</dbReference>
<feature type="domain" description="Electron transfer flavoprotein alpha/beta-subunit N-terminal" evidence="9">
    <location>
        <begin position="4"/>
        <end position="192"/>
    </location>
</feature>
<dbReference type="PANTHER" id="PTHR43153:SF1">
    <property type="entry name" value="ELECTRON TRANSFER FLAVOPROTEIN SUBUNIT ALPHA, MITOCHONDRIAL"/>
    <property type="match status" value="1"/>
</dbReference>
<keyword evidence="6" id="KW-0249">Electron transport</keyword>
<dbReference type="PANTHER" id="PTHR43153">
    <property type="entry name" value="ELECTRON TRANSFER FLAVOPROTEIN ALPHA"/>
    <property type="match status" value="1"/>
</dbReference>
<protein>
    <submittedName>
        <fullName evidence="10">Electron transfer flavoprotein, alpha subunit</fullName>
    </submittedName>
</protein>
<evidence type="ECO:0000256" key="4">
    <source>
        <dbReference type="ARBA" id="ARBA00022630"/>
    </source>
</evidence>
<keyword evidence="3" id="KW-0813">Transport</keyword>
<feature type="binding site" evidence="8">
    <location>
        <begin position="239"/>
        <end position="240"/>
    </location>
    <ligand>
        <name>FAD</name>
        <dbReference type="ChEBI" id="CHEBI:57692"/>
    </ligand>
</feature>
<dbReference type="Pfam" id="PF01012">
    <property type="entry name" value="ETF"/>
    <property type="match status" value="1"/>
</dbReference>
<dbReference type="InterPro" id="IPR014729">
    <property type="entry name" value="Rossmann-like_a/b/a_fold"/>
</dbReference>
<evidence type="ECO:0000256" key="6">
    <source>
        <dbReference type="ARBA" id="ARBA00022982"/>
    </source>
</evidence>
<keyword evidence="4" id="KW-0285">Flavoprotein</keyword>
<comment type="function">
    <text evidence="7">The electron transfer flavoprotein serves as a specific electron acceptor for other dehydrogenases. It transfers the electrons to the main respiratory chain via ETF-ubiquinone oxidoreductase (ETF dehydrogenase).</text>
</comment>
<organism evidence="10">
    <name type="scientific">uncultured Solirubrobacteraceae bacterium</name>
    <dbReference type="NCBI Taxonomy" id="1162706"/>
    <lineage>
        <taxon>Bacteria</taxon>
        <taxon>Bacillati</taxon>
        <taxon>Actinomycetota</taxon>
        <taxon>Thermoleophilia</taxon>
        <taxon>Solirubrobacterales</taxon>
        <taxon>Solirubrobacteraceae</taxon>
        <taxon>environmental samples</taxon>
    </lineage>
</organism>
<sequence length="344" mass="34215">MSGVLVAVSHHAGAFHPSSLGVLSEGARVAADLATGCDALVVGTPAELPDALCATLGACGADRVLRAPGSAGLGAPLADALAAAIAADGHTCVLLGGGVLGVEAGAALAARLDAGICVEATGLRVEGGVLVAERLILGDTQVAHVSFRSDVAIVVGRANAFEARVRPQAAAAPVVDLDVVASPAAQALTMTARAHEPSPRRELEDAEVVVAGGRGLGRPEGFAQLEELADALGGVVGATRAVVDAGWYPYESQVGQTGKTVSPRLYLAAGISGAVQHRVGMERSANIVAINRDRDAPILQISHLGVVGDLHAIVPRLTAALLARRAAAAALAGEAGAASRPPAP</sequence>
<dbReference type="InterPro" id="IPR014731">
    <property type="entry name" value="ETF_asu_C"/>
</dbReference>
<name>A0A6J4S7J3_9ACTN</name>
<dbReference type="Pfam" id="PF00766">
    <property type="entry name" value="ETF_alpha"/>
    <property type="match status" value="1"/>
</dbReference>
<evidence type="ECO:0000313" key="10">
    <source>
        <dbReference type="EMBL" id="CAA9491765.1"/>
    </source>
</evidence>
<evidence type="ECO:0000256" key="1">
    <source>
        <dbReference type="ARBA" id="ARBA00005817"/>
    </source>
</evidence>